<dbReference type="Pfam" id="PF13231">
    <property type="entry name" value="PMT_2"/>
    <property type="match status" value="1"/>
</dbReference>
<dbReference type="GO" id="GO:0004376">
    <property type="term" value="F:GPI mannosyltransferase activity"/>
    <property type="evidence" value="ECO:0007669"/>
    <property type="project" value="InterPro"/>
</dbReference>
<dbReference type="PANTHER" id="PTHR12468:SF2">
    <property type="entry name" value="GPI MANNOSYLTRANSFERASE 2"/>
    <property type="match status" value="1"/>
</dbReference>
<feature type="transmembrane region" description="Helical" evidence="10">
    <location>
        <begin position="370"/>
        <end position="395"/>
    </location>
</feature>
<feature type="transmembrane region" description="Helical" evidence="10">
    <location>
        <begin position="194"/>
        <end position="223"/>
    </location>
</feature>
<dbReference type="UniPathway" id="UPA00196"/>
<sequence length="396" mass="41103">MTDCALEPPPAALPPVEPATALPAARLRRWAREAAPPLLLYGVVCAVQLGLLALLRRPGQPSVGRLLLSWDGRLLLEVAEHGYPAPGPPLGAGGAWLGSNLAFFPLFPALVRAAHELTGLSFGDSALLASRTAGAVAAVLLHRLFARLYDRRTALFAVLLVLAQPMAVVLGMAYSEGVLLACAAGALLAAHRGAWGPAALAGALAGLTKPSGFAVGLALLLAAASGPRGRRCRPALPAALAACLATPGYLLWVGLRTGRLDGWFRIQRAGWGTELDWGRQSWDYLVDQLGGGTGWVDVSVALLTVAAVGGCLLALGQRPWPPLALYGVLVTALALGQSDYSSCKPRLLVPGLLFLLPSAVALGRARARTAWSLAGAAVLAGSWYGGYLLTIWQAVI</sequence>
<gene>
    <name evidence="12" type="ORF">FHX73_115515</name>
</gene>
<keyword evidence="4 12" id="KW-0328">Glycosyltransferase</keyword>
<feature type="transmembrane region" description="Helical" evidence="10">
    <location>
        <begin position="235"/>
        <end position="255"/>
    </location>
</feature>
<feature type="transmembrane region" description="Helical" evidence="10">
    <location>
        <begin position="153"/>
        <end position="174"/>
    </location>
</feature>
<evidence type="ECO:0000256" key="5">
    <source>
        <dbReference type="ARBA" id="ARBA00022679"/>
    </source>
</evidence>
<dbReference type="GO" id="GO:0016020">
    <property type="term" value="C:membrane"/>
    <property type="evidence" value="ECO:0007669"/>
    <property type="project" value="GOC"/>
</dbReference>
<dbReference type="RefSeq" id="WP_145907956.1">
    <property type="nucleotide sequence ID" value="NZ_BAAAMZ010000007.1"/>
</dbReference>
<protein>
    <submittedName>
        <fullName evidence="12">Dolichyl-phosphate-mannose-protein mannosyltransferase</fullName>
    </submittedName>
</protein>
<reference evidence="12 13" key="1">
    <citation type="submission" date="2019-06" db="EMBL/GenBank/DDBJ databases">
        <title>Sequencing the genomes of 1000 actinobacteria strains.</title>
        <authorList>
            <person name="Klenk H.-P."/>
        </authorList>
    </citation>
    <scope>NUCLEOTIDE SEQUENCE [LARGE SCALE GENOMIC DNA]</scope>
    <source>
        <strain evidence="12 13">DSM 44826</strain>
    </source>
</reference>
<dbReference type="GO" id="GO:0000009">
    <property type="term" value="F:alpha-1,6-mannosyltransferase activity"/>
    <property type="evidence" value="ECO:0007669"/>
    <property type="project" value="InterPro"/>
</dbReference>
<feature type="domain" description="Glycosyltransferase RgtA/B/C/D-like" evidence="11">
    <location>
        <begin position="105"/>
        <end position="239"/>
    </location>
</feature>
<dbReference type="EMBL" id="VIWT01000001">
    <property type="protein sequence ID" value="TWG01614.1"/>
    <property type="molecule type" value="Genomic_DNA"/>
</dbReference>
<keyword evidence="13" id="KW-1185">Reference proteome</keyword>
<dbReference type="InterPro" id="IPR007315">
    <property type="entry name" value="PIG-V/Gpi18"/>
</dbReference>
<comment type="caution">
    <text evidence="12">The sequence shown here is derived from an EMBL/GenBank/DDBJ whole genome shotgun (WGS) entry which is preliminary data.</text>
</comment>
<evidence type="ECO:0000256" key="8">
    <source>
        <dbReference type="ARBA" id="ARBA00022989"/>
    </source>
</evidence>
<evidence type="ECO:0000256" key="2">
    <source>
        <dbReference type="ARBA" id="ARBA00004687"/>
    </source>
</evidence>
<dbReference type="GO" id="GO:0006506">
    <property type="term" value="P:GPI anchor biosynthetic process"/>
    <property type="evidence" value="ECO:0007669"/>
    <property type="project" value="UniProtKB-UniPathway"/>
</dbReference>
<evidence type="ECO:0000256" key="4">
    <source>
        <dbReference type="ARBA" id="ARBA00022676"/>
    </source>
</evidence>
<keyword evidence="8 10" id="KW-1133">Transmembrane helix</keyword>
<dbReference type="PANTHER" id="PTHR12468">
    <property type="entry name" value="GPI MANNOSYLTRANSFERASE 2"/>
    <property type="match status" value="1"/>
</dbReference>
<evidence type="ECO:0000256" key="9">
    <source>
        <dbReference type="ARBA" id="ARBA00023136"/>
    </source>
</evidence>
<proteinExistence type="predicted"/>
<keyword evidence="5 12" id="KW-0808">Transferase</keyword>
<evidence type="ECO:0000256" key="10">
    <source>
        <dbReference type="SAM" id="Phobius"/>
    </source>
</evidence>
<organism evidence="12 13">
    <name type="scientific">Kitasatospora viridis</name>
    <dbReference type="NCBI Taxonomy" id="281105"/>
    <lineage>
        <taxon>Bacteria</taxon>
        <taxon>Bacillati</taxon>
        <taxon>Actinomycetota</taxon>
        <taxon>Actinomycetes</taxon>
        <taxon>Kitasatosporales</taxon>
        <taxon>Streptomycetaceae</taxon>
        <taxon>Kitasatospora</taxon>
    </lineage>
</organism>
<feature type="transmembrane region" description="Helical" evidence="10">
    <location>
        <begin position="323"/>
        <end position="341"/>
    </location>
</feature>
<accession>A0A561UQH9</accession>
<feature type="transmembrane region" description="Helical" evidence="10">
    <location>
        <begin position="294"/>
        <end position="316"/>
    </location>
</feature>
<evidence type="ECO:0000256" key="7">
    <source>
        <dbReference type="ARBA" id="ARBA00022824"/>
    </source>
</evidence>
<keyword evidence="6 10" id="KW-0812">Transmembrane</keyword>
<dbReference type="Proteomes" id="UP000317940">
    <property type="component" value="Unassembled WGS sequence"/>
</dbReference>
<evidence type="ECO:0000313" key="13">
    <source>
        <dbReference type="Proteomes" id="UP000317940"/>
    </source>
</evidence>
<evidence type="ECO:0000256" key="3">
    <source>
        <dbReference type="ARBA" id="ARBA00022502"/>
    </source>
</evidence>
<evidence type="ECO:0000256" key="6">
    <source>
        <dbReference type="ARBA" id="ARBA00022692"/>
    </source>
</evidence>
<feature type="transmembrane region" description="Helical" evidence="10">
    <location>
        <begin position="38"/>
        <end position="55"/>
    </location>
</feature>
<name>A0A561UQH9_9ACTN</name>
<keyword evidence="7" id="KW-0256">Endoplasmic reticulum</keyword>
<dbReference type="InterPro" id="IPR038731">
    <property type="entry name" value="RgtA/B/C-like"/>
</dbReference>
<keyword evidence="9 10" id="KW-0472">Membrane</keyword>
<comment type="pathway">
    <text evidence="2">Glycolipid biosynthesis; glycosylphosphatidylinositol-anchor biosynthesis.</text>
</comment>
<evidence type="ECO:0000313" key="12">
    <source>
        <dbReference type="EMBL" id="TWG01614.1"/>
    </source>
</evidence>
<dbReference type="OrthoDB" id="151635at2"/>
<keyword evidence="3" id="KW-0337">GPI-anchor biosynthesis</keyword>
<dbReference type="AlphaFoldDB" id="A0A561UQH9"/>
<comment type="subcellular location">
    <subcellularLocation>
        <location evidence="1">Endoplasmic reticulum membrane</location>
        <topology evidence="1">Multi-pass membrane protein</topology>
    </subcellularLocation>
</comment>
<feature type="transmembrane region" description="Helical" evidence="10">
    <location>
        <begin position="347"/>
        <end position="363"/>
    </location>
</feature>
<evidence type="ECO:0000259" key="11">
    <source>
        <dbReference type="Pfam" id="PF13231"/>
    </source>
</evidence>
<evidence type="ECO:0000256" key="1">
    <source>
        <dbReference type="ARBA" id="ARBA00004477"/>
    </source>
</evidence>